<proteinExistence type="predicted"/>
<gene>
    <name evidence="1" type="ORF">D9Q81_08855</name>
</gene>
<protein>
    <submittedName>
        <fullName evidence="1">CooT family nickel-binding protein</fullName>
    </submittedName>
</protein>
<sequence>MSWDWMNYSIPPGRDSGGEILCEGEVYIIEGSSEKLLMEDVISLSIKDGRLVIYNEMGEMKEINDAKEIRIDMVRHLVKVVI</sequence>
<dbReference type="Pfam" id="PF10133">
    <property type="entry name" value="CooT"/>
    <property type="match status" value="1"/>
</dbReference>
<dbReference type="EMBL" id="RCOR01000047">
    <property type="protein sequence ID" value="RSN67247.1"/>
    <property type="molecule type" value="Genomic_DNA"/>
</dbReference>
<dbReference type="AlphaFoldDB" id="A0A3R9QXL3"/>
<name>A0A3R9QXL3_9CREN</name>
<accession>A0A3R9QXL3</accession>
<dbReference type="InterPro" id="IPR019300">
    <property type="entry name" value="CooT"/>
</dbReference>
<evidence type="ECO:0000313" key="2">
    <source>
        <dbReference type="Proteomes" id="UP000278149"/>
    </source>
</evidence>
<dbReference type="Proteomes" id="UP000278149">
    <property type="component" value="Unassembled WGS sequence"/>
</dbReference>
<comment type="caution">
    <text evidence="1">The sequence shown here is derived from an EMBL/GenBank/DDBJ whole genome shotgun (WGS) entry which is preliminary data.</text>
</comment>
<reference evidence="1 2" key="1">
    <citation type="submission" date="2018-10" db="EMBL/GenBank/DDBJ databases">
        <title>Co-occurring genomic capacity for anaerobic methane metabolism and dissimilatory sulfite reduction discovered in the Korarchaeota.</title>
        <authorList>
            <person name="Mckay L.J."/>
            <person name="Dlakic M."/>
            <person name="Fields M.W."/>
            <person name="Delmont T.O."/>
            <person name="Eren A.M."/>
            <person name="Jay Z.J."/>
            <person name="Klingelsmith K.B."/>
            <person name="Rusch D.B."/>
            <person name="Inskeep W.P."/>
        </authorList>
    </citation>
    <scope>NUCLEOTIDE SEQUENCE [LARGE SCALE GENOMIC DNA]</scope>
    <source>
        <strain evidence="1 2">WS</strain>
    </source>
</reference>
<evidence type="ECO:0000313" key="1">
    <source>
        <dbReference type="EMBL" id="RSN67247.1"/>
    </source>
</evidence>
<organism evidence="1 2">
    <name type="scientific">Candidatus Korarchaeum cryptofilum</name>
    <dbReference type="NCBI Taxonomy" id="498846"/>
    <lineage>
        <taxon>Archaea</taxon>
        <taxon>Thermoproteota</taxon>
        <taxon>Candidatus Korarchaeia</taxon>
        <taxon>Candidatus Korarchaeales</taxon>
        <taxon>Candidatus Korarchaeaceae</taxon>
        <taxon>Candidatus Korarchaeum</taxon>
    </lineage>
</organism>